<comment type="caution">
    <text evidence="10">The sequence shown here is derived from an EMBL/GenBank/DDBJ whole genome shotgun (WGS) entry which is preliminary data.</text>
</comment>
<evidence type="ECO:0000259" key="9">
    <source>
        <dbReference type="SMART" id="SM00481"/>
    </source>
</evidence>
<dbReference type="InterPro" id="IPR004013">
    <property type="entry name" value="PHP_dom"/>
</dbReference>
<organism evidence="10 11">
    <name type="scientific">Candidatus Ryanbacteria bacterium RIFCSPHIGHO2_01_FULL_48_27</name>
    <dbReference type="NCBI Taxonomy" id="1802115"/>
    <lineage>
        <taxon>Bacteria</taxon>
        <taxon>Candidatus Ryaniibacteriota</taxon>
    </lineage>
</organism>
<name>A0A1G2G6L3_9BACT</name>
<dbReference type="InterPro" id="IPR004365">
    <property type="entry name" value="NA-bd_OB_tRNA"/>
</dbReference>
<evidence type="ECO:0000256" key="3">
    <source>
        <dbReference type="ARBA" id="ARBA00019114"/>
    </source>
</evidence>
<dbReference type="CDD" id="cd04485">
    <property type="entry name" value="DnaE_OBF"/>
    <property type="match status" value="1"/>
</dbReference>
<dbReference type="Pfam" id="PF02811">
    <property type="entry name" value="PHP"/>
    <property type="match status" value="1"/>
</dbReference>
<dbReference type="SUPFAM" id="SSF89550">
    <property type="entry name" value="PHP domain-like"/>
    <property type="match status" value="1"/>
</dbReference>
<accession>A0A1G2G6L3</accession>
<dbReference type="InterPro" id="IPR041931">
    <property type="entry name" value="DNA_pol3_alpha_thumb_dom"/>
</dbReference>
<evidence type="ECO:0000256" key="5">
    <source>
        <dbReference type="ARBA" id="ARBA00022695"/>
    </source>
</evidence>
<dbReference type="CDD" id="cd12113">
    <property type="entry name" value="PHP_PolIIIA_DnaE3"/>
    <property type="match status" value="1"/>
</dbReference>
<evidence type="ECO:0000256" key="2">
    <source>
        <dbReference type="ARBA" id="ARBA00012417"/>
    </source>
</evidence>
<dbReference type="AlphaFoldDB" id="A0A1G2G6L3"/>
<dbReference type="InterPro" id="IPR011708">
    <property type="entry name" value="DNA_pol3_alpha_NTPase_dom"/>
</dbReference>
<dbReference type="InterPro" id="IPR029460">
    <property type="entry name" value="DNAPol_HHH"/>
</dbReference>
<dbReference type="STRING" id="1802115.A2756_01905"/>
<comment type="catalytic activity">
    <reaction evidence="8">
        <text>DNA(n) + a 2'-deoxyribonucleoside 5'-triphosphate = DNA(n+1) + diphosphate</text>
        <dbReference type="Rhea" id="RHEA:22508"/>
        <dbReference type="Rhea" id="RHEA-COMP:17339"/>
        <dbReference type="Rhea" id="RHEA-COMP:17340"/>
        <dbReference type="ChEBI" id="CHEBI:33019"/>
        <dbReference type="ChEBI" id="CHEBI:61560"/>
        <dbReference type="ChEBI" id="CHEBI:173112"/>
        <dbReference type="EC" id="2.7.7.7"/>
    </reaction>
</comment>
<dbReference type="NCBIfam" id="NF005298">
    <property type="entry name" value="PRK06826.1"/>
    <property type="match status" value="1"/>
</dbReference>
<dbReference type="GO" id="GO:0006260">
    <property type="term" value="P:DNA replication"/>
    <property type="evidence" value="ECO:0007669"/>
    <property type="project" value="UniProtKB-KW"/>
</dbReference>
<gene>
    <name evidence="10" type="ORF">A2756_01905</name>
</gene>
<dbReference type="Proteomes" id="UP000177785">
    <property type="component" value="Unassembled WGS sequence"/>
</dbReference>
<evidence type="ECO:0000256" key="4">
    <source>
        <dbReference type="ARBA" id="ARBA00022679"/>
    </source>
</evidence>
<dbReference type="EC" id="2.7.7.7" evidence="2"/>
<dbReference type="Gene3D" id="2.40.50.140">
    <property type="entry name" value="Nucleic acid-binding proteins"/>
    <property type="match status" value="1"/>
</dbReference>
<evidence type="ECO:0000313" key="11">
    <source>
        <dbReference type="Proteomes" id="UP000177785"/>
    </source>
</evidence>
<feature type="domain" description="Polymerase/histidinol phosphatase N-terminal" evidence="9">
    <location>
        <begin position="4"/>
        <end position="71"/>
    </location>
</feature>
<dbReference type="InterPro" id="IPR003141">
    <property type="entry name" value="Pol/His_phosphatase_N"/>
</dbReference>
<dbReference type="InterPro" id="IPR040982">
    <property type="entry name" value="DNA_pol3_finger"/>
</dbReference>
<dbReference type="Pfam" id="PF07733">
    <property type="entry name" value="DNA_pol3_alpha"/>
    <property type="match status" value="1"/>
</dbReference>
<keyword evidence="5" id="KW-0548">Nucleotidyltransferase</keyword>
<evidence type="ECO:0000313" key="10">
    <source>
        <dbReference type="EMBL" id="OGZ45889.1"/>
    </source>
</evidence>
<dbReference type="Pfam" id="PF17657">
    <property type="entry name" value="DNA_pol3_finger"/>
    <property type="match status" value="1"/>
</dbReference>
<dbReference type="PANTHER" id="PTHR32294">
    <property type="entry name" value="DNA POLYMERASE III SUBUNIT ALPHA"/>
    <property type="match status" value="1"/>
</dbReference>
<protein>
    <recommendedName>
        <fullName evidence="3">DNA polymerase III subunit alpha</fullName>
        <ecNumber evidence="2">2.7.7.7</ecNumber>
    </recommendedName>
</protein>
<dbReference type="Gene3D" id="1.10.150.870">
    <property type="match status" value="1"/>
</dbReference>
<evidence type="ECO:0000256" key="8">
    <source>
        <dbReference type="ARBA" id="ARBA00049244"/>
    </source>
</evidence>
<sequence length="1057" mass="118267">MSFVHLHTHTHYSLLDGLAKVDELINQAKTYGMPALAITDHGNLYGVIEFYQKAKRAGIKPIIGVEAYLAAGSIHEKNPAIDDKQRYHLILLAKNNTGYRNLIQLVTIANLEGFYYKPRIDKEVLRAHTDGLIGLSACLSGEISRALLANNDTRAEALAREYADIFGAGNFFIEIGHHPNIERCDEIQEKLVTLAHKLAIPLVATQDIHYLHKDDARAQDILIAVQTNTHVDDPERLSMRQDDFSMRSPAEMRELFKDTPEAVDNTLKIADACNVELTFGKLQLPNFVLPKGKTAEEYLEQLCEERIGKKYPNPSPEVRERLAYELSVIRKTGFATYFLMVQDFVNWAKDNKIVVGPGRGSAAGSIVSYILNITNVDPIRYNLIFERFMNPDRISPPDIDLDFADTRRDEVIEYVSKKYGRDHVAQIITFGTMAARAAIRDAGRAMGLSYGFCDRIAKLIPFQSNLTEAFETVLELKELYETDPQTRELIDAAKKLEGVARHASTHACGVVITKEPLTNVMPLQYATSGTDTDKKSLVTQYEMHAVEDLGILKVDFLGLANLSIIEETIKRIKERHEVDIDIDKIPLDDTAVFKLFRDGETTGLFQFESAGMRRYLKELKPTELEDLIAMVALYRPGPMELIPSYIARKNGKEPITYIHPKLEDALKNTYGIGIYQEQMMRIARDLAGYTLAEADTLRKAIGKKIKSLLDEQSDKLIAGMTKNSITEATAKAIWELFPPFARYGFNRSHAAAYALVAYQTGYLKAHYPADFMASLLNAESKNIERIALLVSESKSLGINILPPSINESNHGFTVVSESEIRFGLATIKNVGHNTVEAIMLERDRGGSFESLEDILNRLSPGDINKKSMEALVKSGTMDEIVERAQVLKYIEEVLAYNRGAARIREQNQSSLFDGASDTTAGALRLPATEPATPKDRLQWEKELLGLYVSGHPLEHLRKKMPASNVSITDIKSFRSGVAVKTAGIISNVKKILTKKGDTMAFMRLEDFHDAIEAVVFPRALQKFESLLTEEKCISIRGKTNERNGVTSILCDEIKELA</sequence>
<dbReference type="Gene3D" id="1.10.10.1600">
    <property type="entry name" value="Bacterial DNA polymerase III alpha subunit, thumb domain"/>
    <property type="match status" value="1"/>
</dbReference>
<evidence type="ECO:0000256" key="6">
    <source>
        <dbReference type="ARBA" id="ARBA00022705"/>
    </source>
</evidence>
<dbReference type="Gene3D" id="3.20.20.140">
    <property type="entry name" value="Metal-dependent hydrolases"/>
    <property type="match status" value="1"/>
</dbReference>
<dbReference type="GO" id="GO:0003887">
    <property type="term" value="F:DNA-directed DNA polymerase activity"/>
    <property type="evidence" value="ECO:0007669"/>
    <property type="project" value="UniProtKB-KW"/>
</dbReference>
<keyword evidence="6" id="KW-0235">DNA replication</keyword>
<dbReference type="GO" id="GO:0008408">
    <property type="term" value="F:3'-5' exonuclease activity"/>
    <property type="evidence" value="ECO:0007669"/>
    <property type="project" value="InterPro"/>
</dbReference>
<dbReference type="SMART" id="SM00481">
    <property type="entry name" value="POLIIIAc"/>
    <property type="match status" value="1"/>
</dbReference>
<dbReference type="InterPro" id="IPR016195">
    <property type="entry name" value="Pol/histidinol_Pase-like"/>
</dbReference>
<proteinExistence type="predicted"/>
<dbReference type="Pfam" id="PF14579">
    <property type="entry name" value="HHH_6"/>
    <property type="match status" value="1"/>
</dbReference>
<dbReference type="InterPro" id="IPR004805">
    <property type="entry name" value="DnaE2/DnaE/PolC"/>
</dbReference>
<dbReference type="GO" id="GO:0003676">
    <property type="term" value="F:nucleic acid binding"/>
    <property type="evidence" value="ECO:0007669"/>
    <property type="project" value="InterPro"/>
</dbReference>
<dbReference type="NCBIfam" id="TIGR00594">
    <property type="entry name" value="polc"/>
    <property type="match status" value="1"/>
</dbReference>
<keyword evidence="4" id="KW-0808">Transferase</keyword>
<dbReference type="Pfam" id="PF01336">
    <property type="entry name" value="tRNA_anti-codon"/>
    <property type="match status" value="1"/>
</dbReference>
<dbReference type="EMBL" id="MHNL01000005">
    <property type="protein sequence ID" value="OGZ45889.1"/>
    <property type="molecule type" value="Genomic_DNA"/>
</dbReference>
<dbReference type="GO" id="GO:0005737">
    <property type="term" value="C:cytoplasm"/>
    <property type="evidence" value="ECO:0007669"/>
    <property type="project" value="UniProtKB-SubCell"/>
</dbReference>
<comment type="subcellular location">
    <subcellularLocation>
        <location evidence="1">Cytoplasm</location>
    </subcellularLocation>
</comment>
<keyword evidence="7" id="KW-0239">DNA-directed DNA polymerase</keyword>
<dbReference type="NCBIfam" id="NF004226">
    <property type="entry name" value="PRK05673.1"/>
    <property type="match status" value="1"/>
</dbReference>
<evidence type="ECO:0000256" key="7">
    <source>
        <dbReference type="ARBA" id="ARBA00022932"/>
    </source>
</evidence>
<reference evidence="10 11" key="1">
    <citation type="journal article" date="2016" name="Nat. Commun.">
        <title>Thousands of microbial genomes shed light on interconnected biogeochemical processes in an aquifer system.</title>
        <authorList>
            <person name="Anantharaman K."/>
            <person name="Brown C.T."/>
            <person name="Hug L.A."/>
            <person name="Sharon I."/>
            <person name="Castelle C.J."/>
            <person name="Probst A.J."/>
            <person name="Thomas B.C."/>
            <person name="Singh A."/>
            <person name="Wilkins M.J."/>
            <person name="Karaoz U."/>
            <person name="Brodie E.L."/>
            <person name="Williams K.H."/>
            <person name="Hubbard S.S."/>
            <person name="Banfield J.F."/>
        </authorList>
    </citation>
    <scope>NUCLEOTIDE SEQUENCE [LARGE SCALE GENOMIC DNA]</scope>
</reference>
<dbReference type="InterPro" id="IPR012340">
    <property type="entry name" value="NA-bd_OB-fold"/>
</dbReference>
<dbReference type="PANTHER" id="PTHR32294:SF0">
    <property type="entry name" value="DNA POLYMERASE III SUBUNIT ALPHA"/>
    <property type="match status" value="1"/>
</dbReference>
<evidence type="ECO:0000256" key="1">
    <source>
        <dbReference type="ARBA" id="ARBA00004496"/>
    </source>
</evidence>